<proteinExistence type="inferred from homology"/>
<keyword evidence="2 8" id="KW-0813">Transport</keyword>
<keyword evidence="6 8" id="KW-0139">CF(1)</keyword>
<evidence type="ECO:0000256" key="4">
    <source>
        <dbReference type="ARBA" id="ARBA00023065"/>
    </source>
</evidence>
<dbReference type="Pfam" id="PF00213">
    <property type="entry name" value="OSCP"/>
    <property type="match status" value="1"/>
</dbReference>
<accession>A0A5M3TAQ6</accession>
<dbReference type="RefSeq" id="WP_014274373.1">
    <property type="nucleotide sequence ID" value="NZ_BIMW01000146.1"/>
</dbReference>
<keyword evidence="10" id="KW-1185">Reference proteome</keyword>
<sequence>MSSIVGQLVEPYATALMSVAKSNNTTEDFGNQMRSLIDLLKNSPELQDFLGSPVVKGEDKKAVITRLLGEEVHPYLRNFLMLLVDRGRILFLAEIAQEYLALLRKLNQTVLAEVTSAVELNDDQKHMVVEQIKARTGAHNVELDLKIDREILGGVIIKAGSQLFDASIRGQLRRIGMSLTVG</sequence>
<dbReference type="EMBL" id="BIMW01000146">
    <property type="protein sequence ID" value="GCE95742.1"/>
    <property type="molecule type" value="Genomic_DNA"/>
</dbReference>
<dbReference type="InterPro" id="IPR020781">
    <property type="entry name" value="ATPase_OSCP/d_CS"/>
</dbReference>
<comment type="similarity">
    <text evidence="8">Belongs to the ATPase delta chain family.</text>
</comment>
<gene>
    <name evidence="8 9" type="primary">atpD</name>
    <name evidence="8" type="synonym">atpH</name>
    <name evidence="9" type="ORF">NIES46_38080</name>
</gene>
<dbReference type="PRINTS" id="PR00125">
    <property type="entry name" value="ATPASEDELTA"/>
</dbReference>
<protein>
    <recommendedName>
        <fullName evidence="8">ATP synthase subunit delta</fullName>
    </recommendedName>
    <alternativeName>
        <fullName evidence="8">ATP synthase F(1) sector subunit delta</fullName>
    </alternativeName>
    <alternativeName>
        <fullName evidence="8">F-type ATPase subunit delta</fullName>
        <shortName evidence="8">F-ATPase subunit delta</shortName>
    </alternativeName>
</protein>
<dbReference type="PANTHER" id="PTHR11910">
    <property type="entry name" value="ATP SYNTHASE DELTA CHAIN"/>
    <property type="match status" value="1"/>
</dbReference>
<keyword evidence="8" id="KW-0793">Thylakoid</keyword>
<evidence type="ECO:0000256" key="2">
    <source>
        <dbReference type="ARBA" id="ARBA00022448"/>
    </source>
</evidence>
<evidence type="ECO:0000313" key="10">
    <source>
        <dbReference type="Proteomes" id="UP000326169"/>
    </source>
</evidence>
<comment type="function">
    <text evidence="8">This protein is part of the stalk that links CF(0) to CF(1). It either transmits conformational changes from CF(0) to CF(1) or is implicated in proton conduction.</text>
</comment>
<dbReference type="Proteomes" id="UP000326169">
    <property type="component" value="Unassembled WGS sequence"/>
</dbReference>
<keyword evidence="7 8" id="KW-0066">ATP synthesis</keyword>
<dbReference type="NCBIfam" id="TIGR01145">
    <property type="entry name" value="ATP_synt_delta"/>
    <property type="match status" value="1"/>
</dbReference>
<comment type="function">
    <text evidence="8">F(1)F(0) ATP synthase produces ATP from ADP in the presence of a proton or sodium gradient. F-type ATPases consist of two structural domains, F(1) containing the extramembraneous catalytic core and F(0) containing the membrane proton channel, linked together by a central stalk and a peripheral stalk. During catalysis, ATP synthesis in the catalytic domain of F(1) is coupled via a rotary mechanism of the central stalk subunits to proton translocation.</text>
</comment>
<dbReference type="HAMAP" id="MF_01416">
    <property type="entry name" value="ATP_synth_delta_bact"/>
    <property type="match status" value="1"/>
</dbReference>
<evidence type="ECO:0000256" key="3">
    <source>
        <dbReference type="ARBA" id="ARBA00022781"/>
    </source>
</evidence>
<keyword evidence="5 8" id="KW-0472">Membrane</keyword>
<dbReference type="InterPro" id="IPR000711">
    <property type="entry name" value="ATPase_OSCP/dsu"/>
</dbReference>
<dbReference type="InterPro" id="IPR026015">
    <property type="entry name" value="ATP_synth_OSCP/delta_N_sf"/>
</dbReference>
<dbReference type="PROSITE" id="PS00389">
    <property type="entry name" value="ATPASE_DELTA"/>
    <property type="match status" value="1"/>
</dbReference>
<evidence type="ECO:0000256" key="7">
    <source>
        <dbReference type="ARBA" id="ARBA00023310"/>
    </source>
</evidence>
<name>A0A5M3TAQ6_LIMPL</name>
<evidence type="ECO:0000256" key="8">
    <source>
        <dbReference type="HAMAP-Rule" id="MF_01416"/>
    </source>
</evidence>
<comment type="caution">
    <text evidence="9">The sequence shown here is derived from an EMBL/GenBank/DDBJ whole genome shotgun (WGS) entry which is preliminary data.</text>
</comment>
<evidence type="ECO:0000256" key="1">
    <source>
        <dbReference type="ARBA" id="ARBA00004370"/>
    </source>
</evidence>
<dbReference type="GeneID" id="301684583"/>
<evidence type="ECO:0000256" key="6">
    <source>
        <dbReference type="ARBA" id="ARBA00023196"/>
    </source>
</evidence>
<comment type="subcellular location">
    <subcellularLocation>
        <location evidence="8">Cellular thylakoid membrane</location>
        <topology evidence="8">Peripheral membrane protein</topology>
    </subcellularLocation>
    <subcellularLocation>
        <location evidence="1">Membrane</location>
    </subcellularLocation>
</comment>
<keyword evidence="3 8" id="KW-0375">Hydrogen ion transport</keyword>
<organism evidence="9 10">
    <name type="scientific">Limnospira platensis NIES-46</name>
    <dbReference type="NCBI Taxonomy" id="1236695"/>
    <lineage>
        <taxon>Bacteria</taxon>
        <taxon>Bacillati</taxon>
        <taxon>Cyanobacteriota</taxon>
        <taxon>Cyanophyceae</taxon>
        <taxon>Oscillatoriophycideae</taxon>
        <taxon>Oscillatoriales</taxon>
        <taxon>Sirenicapillariaceae</taxon>
        <taxon>Limnospira</taxon>
    </lineage>
</organism>
<evidence type="ECO:0000256" key="5">
    <source>
        <dbReference type="ARBA" id="ARBA00023136"/>
    </source>
</evidence>
<dbReference type="Gene3D" id="1.10.520.20">
    <property type="entry name" value="N-terminal domain of the delta subunit of the F1F0-ATP synthase"/>
    <property type="match status" value="1"/>
</dbReference>
<evidence type="ECO:0000313" key="9">
    <source>
        <dbReference type="EMBL" id="GCE95742.1"/>
    </source>
</evidence>
<dbReference type="SUPFAM" id="SSF47928">
    <property type="entry name" value="N-terminal domain of the delta subunit of the F1F0-ATP synthase"/>
    <property type="match status" value="1"/>
</dbReference>
<keyword evidence="4 8" id="KW-0406">Ion transport</keyword>
<reference evidence="9 10" key="1">
    <citation type="journal article" date="2019" name="J Genomics">
        <title>The Draft Genome of a Hydrogen-producing Cyanobacterium, Arthrospira platensis NIES-46.</title>
        <authorList>
            <person name="Suzuki S."/>
            <person name="Yamaguchi H."/>
            <person name="Kawachi M."/>
        </authorList>
    </citation>
    <scope>NUCLEOTIDE SEQUENCE [LARGE SCALE GENOMIC DNA]</scope>
    <source>
        <strain evidence="9 10">NIES-46</strain>
    </source>
</reference>